<organism evidence="1 2">
    <name type="scientific">Trifolium medium</name>
    <dbReference type="NCBI Taxonomy" id="97028"/>
    <lineage>
        <taxon>Eukaryota</taxon>
        <taxon>Viridiplantae</taxon>
        <taxon>Streptophyta</taxon>
        <taxon>Embryophyta</taxon>
        <taxon>Tracheophyta</taxon>
        <taxon>Spermatophyta</taxon>
        <taxon>Magnoliopsida</taxon>
        <taxon>eudicotyledons</taxon>
        <taxon>Gunneridae</taxon>
        <taxon>Pentapetalae</taxon>
        <taxon>rosids</taxon>
        <taxon>fabids</taxon>
        <taxon>Fabales</taxon>
        <taxon>Fabaceae</taxon>
        <taxon>Papilionoideae</taxon>
        <taxon>50 kb inversion clade</taxon>
        <taxon>NPAAA clade</taxon>
        <taxon>Hologalegina</taxon>
        <taxon>IRL clade</taxon>
        <taxon>Trifolieae</taxon>
        <taxon>Trifolium</taxon>
    </lineage>
</organism>
<feature type="non-terminal residue" evidence="1">
    <location>
        <position position="1"/>
    </location>
</feature>
<gene>
    <name evidence="1" type="ORF">A2U01_0000586</name>
</gene>
<name>A0A392LY25_9FABA</name>
<comment type="caution">
    <text evidence="1">The sequence shown here is derived from an EMBL/GenBank/DDBJ whole genome shotgun (WGS) entry which is preliminary data.</text>
</comment>
<dbReference type="Proteomes" id="UP000265520">
    <property type="component" value="Unassembled WGS sequence"/>
</dbReference>
<dbReference type="EMBL" id="LXQA010000400">
    <property type="protein sequence ID" value="MCH79828.1"/>
    <property type="molecule type" value="Genomic_DNA"/>
</dbReference>
<proteinExistence type="predicted"/>
<evidence type="ECO:0000313" key="2">
    <source>
        <dbReference type="Proteomes" id="UP000265520"/>
    </source>
</evidence>
<protein>
    <submittedName>
        <fullName evidence="1">Uncharacterized protein</fullName>
    </submittedName>
</protein>
<dbReference type="AlphaFoldDB" id="A0A392LY25"/>
<accession>A0A392LY25</accession>
<evidence type="ECO:0000313" key="1">
    <source>
        <dbReference type="EMBL" id="MCH79828.1"/>
    </source>
</evidence>
<sequence length="62" mass="6854">QERISLAIPPILRVSPSISPATTKNRFRPYSGTEDPCRISESYDSTSQIAILTTLPDTTRTC</sequence>
<reference evidence="1 2" key="1">
    <citation type="journal article" date="2018" name="Front. Plant Sci.">
        <title>Red Clover (Trifolium pratense) and Zigzag Clover (T. medium) - A Picture of Genomic Similarities and Differences.</title>
        <authorList>
            <person name="Dluhosova J."/>
            <person name="Istvanek J."/>
            <person name="Nedelnik J."/>
            <person name="Repkova J."/>
        </authorList>
    </citation>
    <scope>NUCLEOTIDE SEQUENCE [LARGE SCALE GENOMIC DNA]</scope>
    <source>
        <strain evidence="2">cv. 10/8</strain>
        <tissue evidence="1">Leaf</tissue>
    </source>
</reference>
<keyword evidence="2" id="KW-1185">Reference proteome</keyword>